<feature type="compositionally biased region" description="Low complexity" evidence="1">
    <location>
        <begin position="65"/>
        <end position="82"/>
    </location>
</feature>
<dbReference type="Pfam" id="PF00903">
    <property type="entry name" value="Glyoxalase"/>
    <property type="match status" value="1"/>
</dbReference>
<protein>
    <submittedName>
        <fullName evidence="3">VOC family protein</fullName>
    </submittedName>
</protein>
<proteinExistence type="predicted"/>
<sequence length="159" mass="16986">MQQRADFLTVSTSDLDAARAFYRDGLGWQPLLDVPGEILFFQIGHGLVLGLFDAHAFDRDLEGDPTAPENAAPVPNAPAAPAGFTLSHNVSSPEEVDQVVERMRAAGGTVRKPPQTAAFGGRHGHVLDPNGVLWEIAHNPGWSVDPDGTVRLEAVESAE</sequence>
<dbReference type="InterPro" id="IPR029068">
    <property type="entry name" value="Glyas_Bleomycin-R_OHBP_Dase"/>
</dbReference>
<feature type="domain" description="VOC" evidence="2">
    <location>
        <begin position="4"/>
        <end position="139"/>
    </location>
</feature>
<dbReference type="PANTHER" id="PTHR36503">
    <property type="entry name" value="BLR2520 PROTEIN"/>
    <property type="match status" value="1"/>
</dbReference>
<dbReference type="SUPFAM" id="SSF54593">
    <property type="entry name" value="Glyoxalase/Bleomycin resistance protein/Dihydroxybiphenyl dioxygenase"/>
    <property type="match status" value="1"/>
</dbReference>
<accession>A0AB39BHS7</accession>
<dbReference type="PANTHER" id="PTHR36503:SF1">
    <property type="entry name" value="BLR2520 PROTEIN"/>
    <property type="match status" value="1"/>
</dbReference>
<evidence type="ECO:0000259" key="2">
    <source>
        <dbReference type="PROSITE" id="PS51819"/>
    </source>
</evidence>
<dbReference type="Gene3D" id="3.10.180.10">
    <property type="entry name" value="2,3-Dihydroxybiphenyl 1,2-Dioxygenase, domain 1"/>
    <property type="match status" value="1"/>
</dbReference>
<organism evidence="3">
    <name type="scientific">Herbiconiux sp. A18JL235</name>
    <dbReference type="NCBI Taxonomy" id="3152363"/>
    <lineage>
        <taxon>Bacteria</taxon>
        <taxon>Bacillati</taxon>
        <taxon>Actinomycetota</taxon>
        <taxon>Actinomycetes</taxon>
        <taxon>Micrococcales</taxon>
        <taxon>Microbacteriaceae</taxon>
        <taxon>Herbiconiux</taxon>
    </lineage>
</organism>
<dbReference type="InterPro" id="IPR004360">
    <property type="entry name" value="Glyas_Fos-R_dOase_dom"/>
</dbReference>
<evidence type="ECO:0000256" key="1">
    <source>
        <dbReference type="SAM" id="MobiDB-lite"/>
    </source>
</evidence>
<reference evidence="3" key="1">
    <citation type="submission" date="2024-05" db="EMBL/GenBank/DDBJ databases">
        <title>Herbiconiux sp. A18JL235.</title>
        <authorList>
            <person name="Zhang G."/>
        </authorList>
    </citation>
    <scope>NUCLEOTIDE SEQUENCE</scope>
    <source>
        <strain evidence="3">A18JL235</strain>
    </source>
</reference>
<gene>
    <name evidence="3" type="ORF">ABFY20_02660</name>
</gene>
<evidence type="ECO:0000313" key="3">
    <source>
        <dbReference type="EMBL" id="XDI06019.1"/>
    </source>
</evidence>
<dbReference type="EMBL" id="CP162511">
    <property type="protein sequence ID" value="XDI06019.1"/>
    <property type="molecule type" value="Genomic_DNA"/>
</dbReference>
<dbReference type="AlphaFoldDB" id="A0AB39BHS7"/>
<feature type="region of interest" description="Disordered" evidence="1">
    <location>
        <begin position="62"/>
        <end position="96"/>
    </location>
</feature>
<dbReference type="RefSeq" id="WP_368498408.1">
    <property type="nucleotide sequence ID" value="NZ_CP162511.1"/>
</dbReference>
<name>A0AB39BHS7_9MICO</name>
<dbReference type="InterPro" id="IPR037523">
    <property type="entry name" value="VOC_core"/>
</dbReference>
<dbReference type="PROSITE" id="PS51819">
    <property type="entry name" value="VOC"/>
    <property type="match status" value="1"/>
</dbReference>